<comment type="caution">
    <text evidence="5">The sequence shown here is derived from an EMBL/GenBank/DDBJ whole genome shotgun (WGS) entry which is preliminary data.</text>
</comment>
<dbReference type="Pfam" id="PF00497">
    <property type="entry name" value="SBP_bac_3"/>
    <property type="match status" value="1"/>
</dbReference>
<proteinExistence type="inferred from homology"/>
<dbReference type="InterPro" id="IPR001638">
    <property type="entry name" value="Solute-binding_3/MltF_N"/>
</dbReference>
<sequence>MTLGAREASIPFNYLDDHQRQAGYAWELSTRIADAVKRQLKLPKLEIKEINLTPQTRVALVANQTVDLECSSTTNNLERQKQVAFSNTFFIVGARLLVRKNSGIQHWADLIGKNVVVSAGTTGERLLRKLNVENRWGINIILAKDINENFLTVETGRAVASMQDDIILYSNIARAKDPSMWEVVGMPQQREAYGCMLRKDDPAFKKLVDDTIAAMMKSGEMEALYKRYFQSTIAVKGGLRIDRPLSPEMLDLFKHPNDKAFQ</sequence>
<protein>
    <submittedName>
        <fullName evidence="5">Transporter substrate-binding domain-containing protein</fullName>
    </submittedName>
</protein>
<evidence type="ECO:0000259" key="4">
    <source>
        <dbReference type="SMART" id="SM00062"/>
    </source>
</evidence>
<feature type="domain" description="Solute-binding protein family 3/N-terminal" evidence="4">
    <location>
        <begin position="2"/>
        <end position="232"/>
    </location>
</feature>
<dbReference type="InterPro" id="IPR051455">
    <property type="entry name" value="Bact_solute-bind_prot3"/>
</dbReference>
<evidence type="ECO:0000256" key="1">
    <source>
        <dbReference type="ARBA" id="ARBA00010333"/>
    </source>
</evidence>
<reference evidence="5" key="1">
    <citation type="submission" date="2018-06" db="EMBL/GenBank/DDBJ databases">
        <authorList>
            <person name="O'Rourke A."/>
        </authorList>
    </citation>
    <scope>NUCLEOTIDE SEQUENCE</scope>
    <source>
        <strain evidence="5">132550021-3</strain>
    </source>
</reference>
<gene>
    <name evidence="5" type="ORF">DEE74_27265</name>
</gene>
<dbReference type="OrthoDB" id="7240770at2"/>
<dbReference type="EMBL" id="QGBI01000048">
    <property type="protein sequence ID" value="MBX3893570.1"/>
    <property type="molecule type" value="Genomic_DNA"/>
</dbReference>
<dbReference type="GO" id="GO:0006865">
    <property type="term" value="P:amino acid transport"/>
    <property type="evidence" value="ECO:0007669"/>
    <property type="project" value="TreeGrafter"/>
</dbReference>
<name>A0A9Q2CEP7_RALPI</name>
<dbReference type="Gene3D" id="3.40.190.10">
    <property type="entry name" value="Periplasmic binding protein-like II"/>
    <property type="match status" value="2"/>
</dbReference>
<dbReference type="PANTHER" id="PTHR30085">
    <property type="entry name" value="AMINO ACID ABC TRANSPORTER PERMEASE"/>
    <property type="match status" value="1"/>
</dbReference>
<dbReference type="PANTHER" id="PTHR30085:SF2">
    <property type="entry name" value="GLUTAMATE_ASPARTATE IMPORT SOLUTE-BINDING PROTEIN"/>
    <property type="match status" value="1"/>
</dbReference>
<dbReference type="Proteomes" id="UP001199322">
    <property type="component" value="Unassembled WGS sequence"/>
</dbReference>
<dbReference type="CDD" id="cd13688">
    <property type="entry name" value="PBP2_GltI_DEBP"/>
    <property type="match status" value="1"/>
</dbReference>
<dbReference type="SMART" id="SM00062">
    <property type="entry name" value="PBPb"/>
    <property type="match status" value="1"/>
</dbReference>
<evidence type="ECO:0000313" key="6">
    <source>
        <dbReference type="Proteomes" id="UP001199322"/>
    </source>
</evidence>
<evidence type="ECO:0000256" key="2">
    <source>
        <dbReference type="ARBA" id="ARBA00022448"/>
    </source>
</evidence>
<dbReference type="GO" id="GO:0005576">
    <property type="term" value="C:extracellular region"/>
    <property type="evidence" value="ECO:0007669"/>
    <property type="project" value="TreeGrafter"/>
</dbReference>
<dbReference type="GO" id="GO:0030288">
    <property type="term" value="C:outer membrane-bounded periplasmic space"/>
    <property type="evidence" value="ECO:0007669"/>
    <property type="project" value="TreeGrafter"/>
</dbReference>
<evidence type="ECO:0000256" key="3">
    <source>
        <dbReference type="ARBA" id="ARBA00022729"/>
    </source>
</evidence>
<organism evidence="5 6">
    <name type="scientific">Ralstonia pickettii</name>
    <name type="common">Burkholderia pickettii</name>
    <dbReference type="NCBI Taxonomy" id="329"/>
    <lineage>
        <taxon>Bacteria</taxon>
        <taxon>Pseudomonadati</taxon>
        <taxon>Pseudomonadota</taxon>
        <taxon>Betaproteobacteria</taxon>
        <taxon>Burkholderiales</taxon>
        <taxon>Burkholderiaceae</taxon>
        <taxon>Ralstonia</taxon>
    </lineage>
</organism>
<dbReference type="AlphaFoldDB" id="A0A9Q2CEP7"/>
<accession>A0A9Q2CEP7</accession>
<keyword evidence="2" id="KW-0813">Transport</keyword>
<keyword evidence="3" id="KW-0732">Signal</keyword>
<evidence type="ECO:0000313" key="5">
    <source>
        <dbReference type="EMBL" id="MBX3893570.1"/>
    </source>
</evidence>
<comment type="similarity">
    <text evidence="1">Belongs to the bacterial solute-binding protein 3 family.</text>
</comment>
<dbReference type="SUPFAM" id="SSF53850">
    <property type="entry name" value="Periplasmic binding protein-like II"/>
    <property type="match status" value="1"/>
</dbReference>